<organism evidence="1 2">
    <name type="scientific">Mytilus galloprovincialis</name>
    <name type="common">Mediterranean mussel</name>
    <dbReference type="NCBI Taxonomy" id="29158"/>
    <lineage>
        <taxon>Eukaryota</taxon>
        <taxon>Metazoa</taxon>
        <taxon>Spiralia</taxon>
        <taxon>Lophotrochozoa</taxon>
        <taxon>Mollusca</taxon>
        <taxon>Bivalvia</taxon>
        <taxon>Autobranchia</taxon>
        <taxon>Pteriomorphia</taxon>
        <taxon>Mytilida</taxon>
        <taxon>Mytiloidea</taxon>
        <taxon>Mytilidae</taxon>
        <taxon>Mytilinae</taxon>
        <taxon>Mytilus</taxon>
    </lineage>
</organism>
<dbReference type="Gene3D" id="1.20.120.230">
    <property type="entry name" value="Alpha-catenin/vinculin-like"/>
    <property type="match status" value="1"/>
</dbReference>
<evidence type="ECO:0000313" key="1">
    <source>
        <dbReference type="EMBL" id="OPL20152.1"/>
    </source>
</evidence>
<sequence>MCMSEFQLSLSKFSESLMSLRQKTLQGIQLSTELDKRSAVRKCLDEVTGISPQLIDIVKKLTEDGDLSSTMEEFTKQKVSWAAKVRQLLVCIQQMKDLKPGLVKNLNKVLGVKTPEDLTPAATLEPSVQPVEENYNKQGGFNTVHEELLCVT</sequence>
<name>A0A3R5UAU8_MYTGA</name>
<feature type="non-terminal residue" evidence="1">
    <location>
        <position position="152"/>
    </location>
</feature>
<accession>A0A3R5UAU8</accession>
<reference evidence="1 2" key="1">
    <citation type="journal article" date="2016" name="PLoS ONE">
        <title>A First Insight into the Genome of the Filter-Feeder Mussel Mytilus galloprovincialis.</title>
        <authorList>
            <person name="Murgarella M."/>
            <person name="Puiu D."/>
            <person name="Novoa B."/>
            <person name="Figueras A."/>
            <person name="Posada D."/>
            <person name="Canchaya C."/>
        </authorList>
    </citation>
    <scope>NUCLEOTIDE SEQUENCE [LARGE SCALE GENOMIC DNA]</scope>
    <source>
        <tissue evidence="1">Muscle</tissue>
    </source>
</reference>
<proteinExistence type="predicted"/>
<dbReference type="EMBL" id="KV621239">
    <property type="protein sequence ID" value="OPL20152.1"/>
    <property type="molecule type" value="Genomic_DNA"/>
</dbReference>
<dbReference type="Proteomes" id="UP000266721">
    <property type="component" value="Unassembled WGS sequence"/>
</dbReference>
<dbReference type="AlphaFoldDB" id="A0A3R5UAU8"/>
<feature type="non-terminal residue" evidence="1">
    <location>
        <position position="1"/>
    </location>
</feature>
<gene>
    <name evidence="1" type="ORF">AM593_03949</name>
</gene>
<keyword evidence="2" id="KW-1185">Reference proteome</keyword>
<protein>
    <submittedName>
        <fullName evidence="1">Uncharacterized protein</fullName>
    </submittedName>
</protein>
<evidence type="ECO:0000313" key="2">
    <source>
        <dbReference type="Proteomes" id="UP000266721"/>
    </source>
</evidence>